<comment type="caution">
    <text evidence="1">The sequence shown here is derived from an EMBL/GenBank/DDBJ whole genome shotgun (WGS) entry which is preliminary data.</text>
</comment>
<evidence type="ECO:0000313" key="1">
    <source>
        <dbReference type="EMBL" id="GGI28705.1"/>
    </source>
</evidence>
<reference evidence="2" key="1">
    <citation type="journal article" date="2019" name="Int. J. Syst. Evol. Microbiol.">
        <title>The Global Catalogue of Microorganisms (GCM) 10K type strain sequencing project: providing services to taxonomists for standard genome sequencing and annotation.</title>
        <authorList>
            <consortium name="The Broad Institute Genomics Platform"/>
            <consortium name="The Broad Institute Genome Sequencing Center for Infectious Disease"/>
            <person name="Wu L."/>
            <person name="Ma J."/>
        </authorList>
    </citation>
    <scope>NUCLEOTIDE SEQUENCE [LARGE SCALE GENOMIC DNA]</scope>
    <source>
        <strain evidence="2">CCM 8939</strain>
    </source>
</reference>
<keyword evidence="2" id="KW-1185">Reference proteome</keyword>
<proteinExistence type="predicted"/>
<protein>
    <submittedName>
        <fullName evidence="1">Uncharacterized protein</fullName>
    </submittedName>
</protein>
<name>A0ABQ2BLF4_9SPHI</name>
<accession>A0ABQ2BLF4</accession>
<dbReference type="EMBL" id="BMDJ01000012">
    <property type="protein sequence ID" value="GGI28705.1"/>
    <property type="molecule type" value="Genomic_DNA"/>
</dbReference>
<evidence type="ECO:0000313" key="2">
    <source>
        <dbReference type="Proteomes" id="UP000645390"/>
    </source>
</evidence>
<sequence>MSKTSNKGEEGLNSFRDKAKQIADELDMKTEFDKMNKLVSAMLTTKPANWINQRRLTPINYCKFLIV</sequence>
<dbReference type="Proteomes" id="UP000645390">
    <property type="component" value="Unassembled WGS sequence"/>
</dbReference>
<gene>
    <name evidence="1" type="ORF">GCM10008119_33970</name>
</gene>
<organism evidence="1 2">
    <name type="scientific">Pedobacter mendelii</name>
    <dbReference type="NCBI Taxonomy" id="1908240"/>
    <lineage>
        <taxon>Bacteria</taxon>
        <taxon>Pseudomonadati</taxon>
        <taxon>Bacteroidota</taxon>
        <taxon>Sphingobacteriia</taxon>
        <taxon>Sphingobacteriales</taxon>
        <taxon>Sphingobacteriaceae</taxon>
        <taxon>Pedobacter</taxon>
    </lineage>
</organism>